<proteinExistence type="predicted"/>
<dbReference type="Gramene" id="rna-AYBTSS11_LOCUS20907">
    <property type="protein sequence ID" value="CAJ1965566.1"/>
    <property type="gene ID" value="gene-AYBTSS11_LOCUS20907"/>
</dbReference>
<reference evidence="2" key="1">
    <citation type="submission" date="2023-10" db="EMBL/GenBank/DDBJ databases">
        <authorList>
            <person name="Domelevo Entfellner J.-B."/>
        </authorList>
    </citation>
    <scope>NUCLEOTIDE SEQUENCE</scope>
</reference>
<organism evidence="2 3">
    <name type="scientific">Sphenostylis stenocarpa</name>
    <dbReference type="NCBI Taxonomy" id="92480"/>
    <lineage>
        <taxon>Eukaryota</taxon>
        <taxon>Viridiplantae</taxon>
        <taxon>Streptophyta</taxon>
        <taxon>Embryophyta</taxon>
        <taxon>Tracheophyta</taxon>
        <taxon>Spermatophyta</taxon>
        <taxon>Magnoliopsida</taxon>
        <taxon>eudicotyledons</taxon>
        <taxon>Gunneridae</taxon>
        <taxon>Pentapetalae</taxon>
        <taxon>rosids</taxon>
        <taxon>fabids</taxon>
        <taxon>Fabales</taxon>
        <taxon>Fabaceae</taxon>
        <taxon>Papilionoideae</taxon>
        <taxon>50 kb inversion clade</taxon>
        <taxon>NPAAA clade</taxon>
        <taxon>indigoferoid/millettioid clade</taxon>
        <taxon>Phaseoleae</taxon>
        <taxon>Sphenostylis</taxon>
    </lineage>
</organism>
<protein>
    <submittedName>
        <fullName evidence="2">Uncharacterized protein</fullName>
    </submittedName>
</protein>
<feature type="non-terminal residue" evidence="2">
    <location>
        <position position="91"/>
    </location>
</feature>
<name>A0AA86SZT3_9FABA</name>
<evidence type="ECO:0000256" key="1">
    <source>
        <dbReference type="SAM" id="MobiDB-lite"/>
    </source>
</evidence>
<accession>A0AA86SZT3</accession>
<dbReference type="Proteomes" id="UP001189624">
    <property type="component" value="Chromosome 6"/>
</dbReference>
<dbReference type="AlphaFoldDB" id="A0AA86SZT3"/>
<gene>
    <name evidence="2" type="ORF">AYBTSS11_LOCUS20907</name>
</gene>
<dbReference type="EMBL" id="OY731403">
    <property type="protein sequence ID" value="CAJ1965566.1"/>
    <property type="molecule type" value="Genomic_DNA"/>
</dbReference>
<evidence type="ECO:0000313" key="3">
    <source>
        <dbReference type="Proteomes" id="UP001189624"/>
    </source>
</evidence>
<sequence>MADEKKNKGHNKNLESKLVAKGTNDSGDSSSKWRDIQRRQQQQVEQHTKPTTAEVGATTTVSGVMAAAGGATNTGNDIRSRDKENGELYYG</sequence>
<feature type="compositionally biased region" description="Basic and acidic residues" evidence="1">
    <location>
        <begin position="78"/>
        <end position="91"/>
    </location>
</feature>
<evidence type="ECO:0000313" key="2">
    <source>
        <dbReference type="EMBL" id="CAJ1965566.1"/>
    </source>
</evidence>
<keyword evidence="3" id="KW-1185">Reference proteome</keyword>
<feature type="region of interest" description="Disordered" evidence="1">
    <location>
        <begin position="1"/>
        <end position="91"/>
    </location>
</feature>
<feature type="compositionally biased region" description="Low complexity" evidence="1">
    <location>
        <begin position="66"/>
        <end position="76"/>
    </location>
</feature>